<name>A0ACB9TUH1_HOLOL</name>
<evidence type="ECO:0000313" key="1">
    <source>
        <dbReference type="EMBL" id="KAI4470460.1"/>
    </source>
</evidence>
<keyword evidence="1" id="KW-0418">Kinase</keyword>
<organism evidence="1 2">
    <name type="scientific">Holotrichia oblita</name>
    <name type="common">Chafer beetle</name>
    <dbReference type="NCBI Taxonomy" id="644536"/>
    <lineage>
        <taxon>Eukaryota</taxon>
        <taxon>Metazoa</taxon>
        <taxon>Ecdysozoa</taxon>
        <taxon>Arthropoda</taxon>
        <taxon>Hexapoda</taxon>
        <taxon>Insecta</taxon>
        <taxon>Pterygota</taxon>
        <taxon>Neoptera</taxon>
        <taxon>Endopterygota</taxon>
        <taxon>Coleoptera</taxon>
        <taxon>Polyphaga</taxon>
        <taxon>Scarabaeiformia</taxon>
        <taxon>Scarabaeidae</taxon>
        <taxon>Melolonthinae</taxon>
        <taxon>Holotrichia</taxon>
    </lineage>
</organism>
<dbReference type="Proteomes" id="UP001056778">
    <property type="component" value="Chromosome 1"/>
</dbReference>
<dbReference type="EMBL" id="CM043015">
    <property type="protein sequence ID" value="KAI4470460.1"/>
    <property type="molecule type" value="Genomic_DNA"/>
</dbReference>
<keyword evidence="1" id="KW-0808">Transferase</keyword>
<keyword evidence="2" id="KW-1185">Reference proteome</keyword>
<gene>
    <name evidence="1" type="ORF">MML48_1g04569</name>
</gene>
<comment type="caution">
    <text evidence="1">The sequence shown here is derived from an EMBL/GenBank/DDBJ whole genome shotgun (WGS) entry which is preliminary data.</text>
</comment>
<sequence>MGGVFGCIDDVPNEQRTQYDMSIVKKRNLPIIWLVGPPGSGRTTQANILSENLGYDTISVAQLIRNEANLQTERGQTIKEALEDKTKRIPDTMIVDIIKEEILKKVNEAKGFLLNGFPRTSKQAVLFAKEVKDVDAIIYLYSETYKMVSRVQEKKGDIDEESVKNEIFKYVNEVKEGTAKFSAKVEKVSHIKQYICLTLLSKIIHIGICTIFGNLNANF</sequence>
<accession>A0ACB9TUH1</accession>
<evidence type="ECO:0000313" key="2">
    <source>
        <dbReference type="Proteomes" id="UP001056778"/>
    </source>
</evidence>
<proteinExistence type="predicted"/>
<reference evidence="1" key="1">
    <citation type="submission" date="2022-04" db="EMBL/GenBank/DDBJ databases">
        <title>Chromosome-scale genome assembly of Holotrichia oblita Faldermann.</title>
        <authorList>
            <person name="Rongchong L."/>
        </authorList>
    </citation>
    <scope>NUCLEOTIDE SEQUENCE</scope>
    <source>
        <strain evidence="1">81SQS9</strain>
    </source>
</reference>
<protein>
    <submittedName>
        <fullName evidence="1">Nucleotide kinase</fullName>
    </submittedName>
</protein>